<sequence>MFNRRWAPSFVPLLLCLQQTPWIAARKPNIVIMMMDDMGWGDLGVLGQPAKETPNLDRMAAEGMLLTDFYTANPLCSPSRAALLTGRLPIRNGFYTTNNHSRNAYTPQEIVGGIPDEELLIPELLATAGYRNAIIGKWHLGHQEQFLPLRHGFHEWFGSPNCHLGPYDNVERPNIAVFRDSYMVGRYYEDFEIDLDTRTSNLTLQFTQEAVEFIDRQHDRPFFLYWAPDASHTPVYSSKAARGRSIRGAYGDAVQELDQSVGAILDTLRRWGIENNTFVFFTSDNGAALVSKTEGGSNGPFLCGKQTTFEGGFREPAIAWWPGVIEAGNGTRQVVTVLDLLPTIAELAQVPLPPGLVLDGTSVVPALLKSPHRHYEDEIPDRPVFYYRGNELMAVRKGVYKAHFWCWTNSWEQFKTGIDFCPGFQVPGVTTHSQSNYTAEPILFHLGRDPGEKFPIQAGTTEYNEGIAPILRTYHAHKRTMIPGKPQLNWKRGGRPVMDNSREQSPNESDPEDGDPDEPVAFWPKVCFEDLPDAQQGPWASLPDVLLEAVYGLVPIRDRYSMSQVCRNWYRVFYSPQVWSVFVLDDRTMTRRKFNYYMGYQHILDHYRTQICMHKIGRYIRHLLIPAMSNFFNLYEFMVIMAYFGERSNTLHLLRTFDFTFACHMTDSDGPEQDRPQENVFGTGGKVLEALKRLMRCFTGLRHLALTDLLLEPQEAKFLLDDVAGNCMTTLRTLRLVNCSKEPHPFLHVGVFLNLSTLYLSPQHLDEDVVALLSYTALRDLHLVQSTYTQLGIRVSTRAWRELRRAAPRLRVHLAVEGRIAKEIIWQEGAPVHSVVYRTPYNQVGPESALVVATYYPQDLRTYAFLGLPKFHMAKPFVDRPDSALVLLCRSCPRLETLIIRERISTATVLLLAHHGRSLRQFVVRGNAVVKKCDWPQNPEWSEEFYAWLRHTSQSYDAVCKEVSQMLGVSWTPLTDKQFKAIVLNEPHNERFILPRTFAGGFQFPPPEHRLSFSSIASSSPV</sequence>
<comment type="caution">
    <text evidence="1">The sequence shown here is derived from an EMBL/GenBank/DDBJ whole genome shotgun (WGS) entry which is preliminary data.</text>
</comment>
<dbReference type="Proteomes" id="UP000805193">
    <property type="component" value="Unassembled WGS sequence"/>
</dbReference>
<reference evidence="1 2" key="1">
    <citation type="journal article" date="2020" name="Cell">
        <title>Large-Scale Comparative Analyses of Tick Genomes Elucidate Their Genetic Diversity and Vector Capacities.</title>
        <authorList>
            <consortium name="Tick Genome and Microbiome Consortium (TIGMIC)"/>
            <person name="Jia N."/>
            <person name="Wang J."/>
            <person name="Shi W."/>
            <person name="Du L."/>
            <person name="Sun Y."/>
            <person name="Zhan W."/>
            <person name="Jiang J.F."/>
            <person name="Wang Q."/>
            <person name="Zhang B."/>
            <person name="Ji P."/>
            <person name="Bell-Sakyi L."/>
            <person name="Cui X.M."/>
            <person name="Yuan T.T."/>
            <person name="Jiang B.G."/>
            <person name="Yang W.F."/>
            <person name="Lam T.T."/>
            <person name="Chang Q.C."/>
            <person name="Ding S.J."/>
            <person name="Wang X.J."/>
            <person name="Zhu J.G."/>
            <person name="Ruan X.D."/>
            <person name="Zhao L."/>
            <person name="Wei J.T."/>
            <person name="Ye R.Z."/>
            <person name="Que T.C."/>
            <person name="Du C.H."/>
            <person name="Zhou Y.H."/>
            <person name="Cheng J.X."/>
            <person name="Dai P.F."/>
            <person name="Guo W.B."/>
            <person name="Han X.H."/>
            <person name="Huang E.J."/>
            <person name="Li L.F."/>
            <person name="Wei W."/>
            <person name="Gao Y.C."/>
            <person name="Liu J.Z."/>
            <person name="Shao H.Z."/>
            <person name="Wang X."/>
            <person name="Wang C.C."/>
            <person name="Yang T.C."/>
            <person name="Huo Q.B."/>
            <person name="Li W."/>
            <person name="Chen H.Y."/>
            <person name="Chen S.E."/>
            <person name="Zhou L.G."/>
            <person name="Ni X.B."/>
            <person name="Tian J.H."/>
            <person name="Sheng Y."/>
            <person name="Liu T."/>
            <person name="Pan Y.S."/>
            <person name="Xia L.Y."/>
            <person name="Li J."/>
            <person name="Zhao F."/>
            <person name="Cao W.C."/>
        </authorList>
    </citation>
    <scope>NUCLEOTIDE SEQUENCE [LARGE SCALE GENOMIC DNA]</scope>
    <source>
        <strain evidence="1">Iper-2018</strain>
    </source>
</reference>
<evidence type="ECO:0000313" key="1">
    <source>
        <dbReference type="EMBL" id="KAG0414820.1"/>
    </source>
</evidence>
<keyword evidence="2" id="KW-1185">Reference proteome</keyword>
<dbReference type="EMBL" id="JABSTQ010011147">
    <property type="protein sequence ID" value="KAG0414820.1"/>
    <property type="molecule type" value="Genomic_DNA"/>
</dbReference>
<protein>
    <submittedName>
        <fullName evidence="1">Uncharacterized protein</fullName>
    </submittedName>
</protein>
<accession>A0AC60P5W7</accession>
<organism evidence="1 2">
    <name type="scientific">Ixodes persulcatus</name>
    <name type="common">Taiga tick</name>
    <dbReference type="NCBI Taxonomy" id="34615"/>
    <lineage>
        <taxon>Eukaryota</taxon>
        <taxon>Metazoa</taxon>
        <taxon>Ecdysozoa</taxon>
        <taxon>Arthropoda</taxon>
        <taxon>Chelicerata</taxon>
        <taxon>Arachnida</taxon>
        <taxon>Acari</taxon>
        <taxon>Parasitiformes</taxon>
        <taxon>Ixodida</taxon>
        <taxon>Ixodoidea</taxon>
        <taxon>Ixodidae</taxon>
        <taxon>Ixodinae</taxon>
        <taxon>Ixodes</taxon>
    </lineage>
</organism>
<proteinExistence type="predicted"/>
<evidence type="ECO:0000313" key="2">
    <source>
        <dbReference type="Proteomes" id="UP000805193"/>
    </source>
</evidence>
<gene>
    <name evidence="1" type="ORF">HPB47_008022</name>
</gene>
<name>A0AC60P5W7_IXOPE</name>